<dbReference type="EMBL" id="JASCTH010000003">
    <property type="protein sequence ID" value="MDI6098251.1"/>
    <property type="molecule type" value="Genomic_DNA"/>
</dbReference>
<evidence type="ECO:0000256" key="1">
    <source>
        <dbReference type="PROSITE-ProRule" id="PRU00464"/>
    </source>
</evidence>
<dbReference type="Proteomes" id="UP001241758">
    <property type="component" value="Unassembled WGS sequence"/>
</dbReference>
<proteinExistence type="predicted"/>
<dbReference type="PANTHER" id="PTHR23089">
    <property type="entry name" value="HISTIDINE TRIAD HIT PROTEIN"/>
    <property type="match status" value="1"/>
</dbReference>
<dbReference type="InterPro" id="IPR036265">
    <property type="entry name" value="HIT-like_sf"/>
</dbReference>
<dbReference type="PROSITE" id="PS51084">
    <property type="entry name" value="HIT_2"/>
    <property type="match status" value="1"/>
</dbReference>
<name>A0ABT6WEU2_9ACTN</name>
<dbReference type="Gene3D" id="3.30.428.10">
    <property type="entry name" value="HIT-like"/>
    <property type="match status" value="1"/>
</dbReference>
<protein>
    <submittedName>
        <fullName evidence="3">HIT domain-containing protein</fullName>
    </submittedName>
</protein>
<dbReference type="RefSeq" id="WP_282757806.1">
    <property type="nucleotide sequence ID" value="NZ_JASCTH010000003.1"/>
</dbReference>
<dbReference type="SUPFAM" id="SSF54197">
    <property type="entry name" value="HIT-like"/>
    <property type="match status" value="1"/>
</dbReference>
<feature type="domain" description="HIT" evidence="2">
    <location>
        <begin position="6"/>
        <end position="114"/>
    </location>
</feature>
<dbReference type="InterPro" id="IPR011146">
    <property type="entry name" value="HIT-like"/>
</dbReference>
<evidence type="ECO:0000313" key="4">
    <source>
        <dbReference type="Proteomes" id="UP001241758"/>
    </source>
</evidence>
<keyword evidence="4" id="KW-1185">Reference proteome</keyword>
<evidence type="ECO:0000313" key="3">
    <source>
        <dbReference type="EMBL" id="MDI6098251.1"/>
    </source>
</evidence>
<comment type="caution">
    <text evidence="3">The sequence shown here is derived from an EMBL/GenBank/DDBJ whole genome shotgun (WGS) entry which is preliminary data.</text>
</comment>
<dbReference type="PRINTS" id="PR00332">
    <property type="entry name" value="HISTRIAD"/>
</dbReference>
<gene>
    <name evidence="3" type="ORF">QLQ12_06500</name>
</gene>
<sequence length="116" mass="11988">MENSCLFCRIVAGEIPATIVHRTDTTLAFRDIDPKAPTHVLVIPVAHHADVVALAADPAAAADVLAAAAEVAAIEGLTADGFRVIFNTGRHGGQEVFHVHAHVVGGAPLGPMLARS</sequence>
<accession>A0ABT6WEU2</accession>
<organism evidence="3 4">
    <name type="scientific">Actinoplanes sandaracinus</name>
    <dbReference type="NCBI Taxonomy" id="3045177"/>
    <lineage>
        <taxon>Bacteria</taxon>
        <taxon>Bacillati</taxon>
        <taxon>Actinomycetota</taxon>
        <taxon>Actinomycetes</taxon>
        <taxon>Micromonosporales</taxon>
        <taxon>Micromonosporaceae</taxon>
        <taxon>Actinoplanes</taxon>
    </lineage>
</organism>
<evidence type="ECO:0000259" key="2">
    <source>
        <dbReference type="PROSITE" id="PS51084"/>
    </source>
</evidence>
<dbReference type="Pfam" id="PF01230">
    <property type="entry name" value="HIT"/>
    <property type="match status" value="1"/>
</dbReference>
<dbReference type="InterPro" id="IPR001310">
    <property type="entry name" value="Histidine_triad_HIT"/>
</dbReference>
<reference evidence="3 4" key="1">
    <citation type="submission" date="2023-05" db="EMBL/GenBank/DDBJ databases">
        <title>Actinoplanes sp. NEAU-A12 genome sequencing.</title>
        <authorList>
            <person name="Wang Z.-S."/>
        </authorList>
    </citation>
    <scope>NUCLEOTIDE SEQUENCE [LARGE SCALE GENOMIC DNA]</scope>
    <source>
        <strain evidence="3 4">NEAU-A12</strain>
    </source>
</reference>
<feature type="short sequence motif" description="Histidine triad motif" evidence="1">
    <location>
        <begin position="98"/>
        <end position="102"/>
    </location>
</feature>